<evidence type="ECO:0000256" key="4">
    <source>
        <dbReference type="ARBA" id="ARBA00023008"/>
    </source>
</evidence>
<feature type="transmembrane region" description="Helical" evidence="5">
    <location>
        <begin position="280"/>
        <end position="302"/>
    </location>
</feature>
<protein>
    <recommendedName>
        <fullName evidence="7">CopC domain-containing protein</fullName>
    </recommendedName>
</protein>
<dbReference type="InterPro" id="IPR014755">
    <property type="entry name" value="Cu-Rt/internalin_Ig-like"/>
</dbReference>
<dbReference type="GO" id="GO:0030313">
    <property type="term" value="C:cell envelope"/>
    <property type="evidence" value="ECO:0007669"/>
    <property type="project" value="UniProtKB-SubCell"/>
</dbReference>
<proteinExistence type="predicted"/>
<comment type="caution">
    <text evidence="8">The sequence shown here is derived from an EMBL/GenBank/DDBJ whole genome shotgun (WGS) entry which is preliminary data.</text>
</comment>
<dbReference type="GO" id="GO:0005507">
    <property type="term" value="F:copper ion binding"/>
    <property type="evidence" value="ECO:0007669"/>
    <property type="project" value="InterPro"/>
</dbReference>
<evidence type="ECO:0000313" key="9">
    <source>
        <dbReference type="Proteomes" id="UP000269573"/>
    </source>
</evidence>
<dbReference type="AlphaFoldDB" id="A0A3M8CZH5"/>
<dbReference type="SUPFAM" id="SSF81296">
    <property type="entry name" value="E set domains"/>
    <property type="match status" value="1"/>
</dbReference>
<feature type="transmembrane region" description="Helical" evidence="5">
    <location>
        <begin position="223"/>
        <end position="245"/>
    </location>
</feature>
<evidence type="ECO:0000259" key="7">
    <source>
        <dbReference type="Pfam" id="PF04234"/>
    </source>
</evidence>
<dbReference type="InterPro" id="IPR014756">
    <property type="entry name" value="Ig_E-set"/>
</dbReference>
<feature type="transmembrane region" description="Helical" evidence="5">
    <location>
        <begin position="187"/>
        <end position="203"/>
    </location>
</feature>
<organism evidence="8 9">
    <name type="scientific">Brevibacillus nitrificans</name>
    <dbReference type="NCBI Taxonomy" id="651560"/>
    <lineage>
        <taxon>Bacteria</taxon>
        <taxon>Bacillati</taxon>
        <taxon>Bacillota</taxon>
        <taxon>Bacilli</taxon>
        <taxon>Bacillales</taxon>
        <taxon>Paenibacillaceae</taxon>
        <taxon>Brevibacillus</taxon>
    </lineage>
</organism>
<dbReference type="EMBL" id="RHHU01000017">
    <property type="protein sequence ID" value="RNB80711.1"/>
    <property type="molecule type" value="Genomic_DNA"/>
</dbReference>
<feature type="transmembrane region" description="Helical" evidence="5">
    <location>
        <begin position="353"/>
        <end position="375"/>
    </location>
</feature>
<evidence type="ECO:0000256" key="1">
    <source>
        <dbReference type="ARBA" id="ARBA00004196"/>
    </source>
</evidence>
<evidence type="ECO:0000256" key="6">
    <source>
        <dbReference type="SAM" id="SignalP"/>
    </source>
</evidence>
<feature type="transmembrane region" description="Helical" evidence="5">
    <location>
        <begin position="147"/>
        <end position="166"/>
    </location>
</feature>
<keyword evidence="5" id="KW-1133">Transmembrane helix</keyword>
<keyword evidence="5" id="KW-0812">Transmembrane</keyword>
<feature type="signal peptide" evidence="6">
    <location>
        <begin position="1"/>
        <end position="31"/>
    </location>
</feature>
<gene>
    <name evidence="8" type="ORF">EDM59_23900</name>
</gene>
<dbReference type="PANTHER" id="PTHR34820:SF4">
    <property type="entry name" value="INNER MEMBRANE PROTEIN YEBZ"/>
    <property type="match status" value="1"/>
</dbReference>
<dbReference type="GO" id="GO:0005886">
    <property type="term" value="C:plasma membrane"/>
    <property type="evidence" value="ECO:0007669"/>
    <property type="project" value="TreeGrafter"/>
</dbReference>
<reference evidence="8 9" key="1">
    <citation type="submission" date="2018-10" db="EMBL/GenBank/DDBJ databases">
        <title>Phylogenomics of Brevibacillus.</title>
        <authorList>
            <person name="Dunlap C."/>
        </authorList>
    </citation>
    <scope>NUCLEOTIDE SEQUENCE [LARGE SCALE GENOMIC DNA]</scope>
    <source>
        <strain evidence="8 9">JCM 15774</strain>
    </source>
</reference>
<keyword evidence="9" id="KW-1185">Reference proteome</keyword>
<dbReference type="Gene3D" id="2.60.40.1220">
    <property type="match status" value="1"/>
</dbReference>
<keyword evidence="2" id="KW-0479">Metal-binding</keyword>
<dbReference type="InterPro" id="IPR007348">
    <property type="entry name" value="CopC_dom"/>
</dbReference>
<evidence type="ECO:0000256" key="5">
    <source>
        <dbReference type="SAM" id="Phobius"/>
    </source>
</evidence>
<feature type="transmembrane region" description="Helical" evidence="5">
    <location>
        <begin position="322"/>
        <end position="347"/>
    </location>
</feature>
<keyword evidence="5" id="KW-0472">Membrane</keyword>
<feature type="transmembrane region" description="Helical" evidence="5">
    <location>
        <begin position="252"/>
        <end position="274"/>
    </location>
</feature>
<evidence type="ECO:0000313" key="8">
    <source>
        <dbReference type="EMBL" id="RNB80711.1"/>
    </source>
</evidence>
<dbReference type="PANTHER" id="PTHR34820">
    <property type="entry name" value="INNER MEMBRANE PROTEIN YEBZ"/>
    <property type="match status" value="1"/>
</dbReference>
<name>A0A3M8CZH5_9BACL</name>
<evidence type="ECO:0000256" key="2">
    <source>
        <dbReference type="ARBA" id="ARBA00022723"/>
    </source>
</evidence>
<dbReference type="GO" id="GO:0006825">
    <property type="term" value="P:copper ion transport"/>
    <property type="evidence" value="ECO:0007669"/>
    <property type="project" value="InterPro"/>
</dbReference>
<comment type="subcellular location">
    <subcellularLocation>
        <location evidence="1">Cell envelope</location>
    </subcellularLocation>
</comment>
<dbReference type="Proteomes" id="UP000269573">
    <property type="component" value="Unassembled WGS sequence"/>
</dbReference>
<dbReference type="InterPro" id="IPR032694">
    <property type="entry name" value="CopC/D"/>
</dbReference>
<sequence length="432" mass="47727">MVMSVKRYVALLWMALFLVLSVTPTAVQAHAGLMGSQPKDNEVLQANPGQISMRFTEVLEPDLVAINLYNWKGEEVQLEAPTLQPGDASQVNAKLPDLPEGTYTAIVSVVSEDGHPVEERLTFSIGQKSASVVDPTAQKSDSSYLIVYRYLTQGILLLGGGLYLLAWRGERYGLPSFGKLLGIMRQIGWGLAIIGLVFLWFLYDESLAAVSLTDALWQGSWSVLMQSSFAMMLLVSLGLLILLAIPGMVSGWYVILWLALLCTQAFGGHAWGISPVWLSLLLRVLHVLTVSLWMGALFYLLLTYRQAERGNEGFKAFFLRTVAVASLLAVLTGIAMLGIQTNVIAIFQSSLTWSYLFYGKVAAVCVMLVIAFWQTKHWRQKNVLRPLLLRWEVALGIVAILAGMWMSQTQYPTTADSSTIDSATTVIHQHQH</sequence>
<feature type="chain" id="PRO_5038525205" description="CopC domain-containing protein" evidence="6">
    <location>
        <begin position="32"/>
        <end position="432"/>
    </location>
</feature>
<dbReference type="Pfam" id="PF04234">
    <property type="entry name" value="CopC"/>
    <property type="match status" value="1"/>
</dbReference>
<accession>A0A3M8CZH5</accession>
<feature type="domain" description="CopC" evidence="7">
    <location>
        <begin position="30"/>
        <end position="125"/>
    </location>
</feature>
<feature type="transmembrane region" description="Helical" evidence="5">
    <location>
        <begin position="387"/>
        <end position="406"/>
    </location>
</feature>
<evidence type="ECO:0000256" key="3">
    <source>
        <dbReference type="ARBA" id="ARBA00022729"/>
    </source>
</evidence>
<dbReference type="GO" id="GO:0046688">
    <property type="term" value="P:response to copper ion"/>
    <property type="evidence" value="ECO:0007669"/>
    <property type="project" value="InterPro"/>
</dbReference>
<dbReference type="GO" id="GO:0042597">
    <property type="term" value="C:periplasmic space"/>
    <property type="evidence" value="ECO:0007669"/>
    <property type="project" value="InterPro"/>
</dbReference>
<keyword evidence="4" id="KW-0186">Copper</keyword>
<keyword evidence="3 6" id="KW-0732">Signal</keyword>